<dbReference type="Proteomes" id="UP001486626">
    <property type="component" value="Unassembled WGS sequence"/>
</dbReference>
<protein>
    <submittedName>
        <fullName evidence="2">TfoX/Sxy family protein</fullName>
    </submittedName>
</protein>
<sequence length="115" mass="12501">MKHDPTLLQSVLADAAPPELEVTFRPMFGGRFAYADGKPFASLSDVGLALKFTGSERDALLALPGAAPLRYEPDQPASKSYVVVPETMLSEPAELRSWVMRSVSGLPTKRVRKQA</sequence>
<organism evidence="2 3">
    <name type="scientific">Xanthomonas protegens</name>
    <dbReference type="NCBI Taxonomy" id="3380705"/>
    <lineage>
        <taxon>Bacteria</taxon>
        <taxon>Pseudomonadati</taxon>
        <taxon>Pseudomonadota</taxon>
        <taxon>Gammaproteobacteria</taxon>
        <taxon>Lysobacterales</taxon>
        <taxon>Lysobacteraceae</taxon>
        <taxon>Xanthomonas</taxon>
    </lineage>
</organism>
<proteinExistence type="predicted"/>
<dbReference type="Gene3D" id="3.30.1460.30">
    <property type="entry name" value="YgaC/TfoX-N like chaperone"/>
    <property type="match status" value="1"/>
</dbReference>
<dbReference type="InterPro" id="IPR007076">
    <property type="entry name" value="TfoX_N"/>
</dbReference>
<keyword evidence="3" id="KW-1185">Reference proteome</keyword>
<dbReference type="Pfam" id="PF04993">
    <property type="entry name" value="TfoX_N"/>
    <property type="match status" value="1"/>
</dbReference>
<gene>
    <name evidence="2" type="ORF">PIQ37_17875</name>
</gene>
<reference evidence="2 3" key="1">
    <citation type="journal article" date="2024" name="FEMS Microbiol. Lett.">
        <title>Xanthomonas protegens sp. nov., a novel rice seed-associated bacterium, provides in vivo protection against X. oryzae pv. oryzae, the bacterial leaf blight pathogen.</title>
        <authorList>
            <person name="Rana R."/>
            <person name="Sharma A."/>
            <person name="Madhavan V.N."/>
            <person name="Korpole S."/>
            <person name="Sonti R.V."/>
            <person name="Patel H.K."/>
            <person name="Patil P.B."/>
        </authorList>
    </citation>
    <scope>NUCLEOTIDE SEQUENCE [LARGE SCALE GENOMIC DNA]</scope>
    <source>
        <strain evidence="2 3">PPL118</strain>
    </source>
</reference>
<evidence type="ECO:0000313" key="2">
    <source>
        <dbReference type="EMBL" id="MEL4893296.1"/>
    </source>
</evidence>
<evidence type="ECO:0000259" key="1">
    <source>
        <dbReference type="Pfam" id="PF04993"/>
    </source>
</evidence>
<accession>A0ABU9LFB2</accession>
<evidence type="ECO:0000313" key="3">
    <source>
        <dbReference type="Proteomes" id="UP001486626"/>
    </source>
</evidence>
<comment type="caution">
    <text evidence="2">The sequence shown here is derived from an EMBL/GenBank/DDBJ whole genome shotgun (WGS) entry which is preliminary data.</text>
</comment>
<dbReference type="SUPFAM" id="SSF159894">
    <property type="entry name" value="YgaC/TfoX-N like"/>
    <property type="match status" value="1"/>
</dbReference>
<dbReference type="EMBL" id="JAQJCQ010000018">
    <property type="protein sequence ID" value="MEL4893296.1"/>
    <property type="molecule type" value="Genomic_DNA"/>
</dbReference>
<name>A0ABU9LFB2_9XANT</name>
<feature type="domain" description="TfoX N-terminal" evidence="1">
    <location>
        <begin position="21"/>
        <end position="104"/>
    </location>
</feature>
<dbReference type="RefSeq" id="WP_342074487.1">
    <property type="nucleotide sequence ID" value="NZ_JAQJCQ010000018.1"/>
</dbReference>